<comment type="function">
    <text evidence="25">A component of desmosome cell-cell junctions which are required for positive regulation of cellular adhesion. Involved in the interaction of plaque proteins and intermediate filaments mediating cell-cell adhesion.</text>
</comment>
<dbReference type="FunFam" id="2.60.40.60:FF:000083">
    <property type="entry name" value="Desmoglein 1"/>
    <property type="match status" value="2"/>
</dbReference>
<evidence type="ECO:0000313" key="29">
    <source>
        <dbReference type="Ensembl" id="ENSCAFP00040021139.1"/>
    </source>
</evidence>
<dbReference type="InterPro" id="IPR027397">
    <property type="entry name" value="Catenin-bd_sf"/>
</dbReference>
<evidence type="ECO:0000256" key="25">
    <source>
        <dbReference type="RuleBase" id="RU004358"/>
    </source>
</evidence>
<keyword evidence="9" id="KW-0479">Metal-binding</keyword>
<evidence type="ECO:0000256" key="9">
    <source>
        <dbReference type="ARBA" id="ARBA00022723"/>
    </source>
</evidence>
<keyword evidence="18" id="KW-0539">Nucleus</keyword>
<evidence type="ECO:0000313" key="30">
    <source>
        <dbReference type="Proteomes" id="UP000694542"/>
    </source>
</evidence>
<evidence type="ECO:0000256" key="8">
    <source>
        <dbReference type="ARBA" id="ARBA00022692"/>
    </source>
</evidence>
<feature type="domain" description="Cadherin" evidence="28">
    <location>
        <begin position="1055"/>
        <end position="1166"/>
    </location>
</feature>
<evidence type="ECO:0000259" key="28">
    <source>
        <dbReference type="PROSITE" id="PS50268"/>
    </source>
</evidence>
<evidence type="ECO:0000256" key="20">
    <source>
        <dbReference type="ARBA" id="ARBA00069636"/>
    </source>
</evidence>
<feature type="region of interest" description="Disordered" evidence="26">
    <location>
        <begin position="487"/>
        <end position="554"/>
    </location>
</feature>
<reference evidence="29" key="1">
    <citation type="submission" date="2018-10" db="EMBL/GenBank/DDBJ databases">
        <title>De novo assembly of a Great Dane genome.</title>
        <authorList>
            <person name="Kidd J.M."/>
            <person name="Pendleton A.L."/>
            <person name="Shen F."/>
            <person name="Emery S."/>
        </authorList>
    </citation>
    <scope>NUCLEOTIDE SEQUENCE [LARGE SCALE GENOMIC DNA]</scope>
    <source>
        <strain evidence="29">Great Dane</strain>
    </source>
</reference>
<proteinExistence type="predicted"/>
<dbReference type="InterPro" id="IPR009122">
    <property type="entry name" value="Desmosomal_cadherin"/>
</dbReference>
<feature type="domain" description="Cadherin" evidence="28">
    <location>
        <begin position="973"/>
        <end position="1054"/>
    </location>
</feature>
<dbReference type="Ensembl" id="ENSCAFT00040024327.1">
    <property type="protein sequence ID" value="ENSCAFP00040021139.1"/>
    <property type="gene ID" value="ENSCAFG00040013087.1"/>
</dbReference>
<reference evidence="29" key="2">
    <citation type="submission" date="2025-08" db="UniProtKB">
        <authorList>
            <consortium name="Ensembl"/>
        </authorList>
    </citation>
    <scope>IDENTIFICATION</scope>
</reference>
<dbReference type="Gene3D" id="4.10.900.10">
    <property type="entry name" value="TCF3-CBD (Catenin binding domain)"/>
    <property type="match status" value="2"/>
</dbReference>
<dbReference type="PROSITE" id="PS50268">
    <property type="entry name" value="CADHERIN_2"/>
    <property type="match status" value="8"/>
</dbReference>
<evidence type="ECO:0000256" key="11">
    <source>
        <dbReference type="ARBA" id="ARBA00022737"/>
    </source>
</evidence>
<feature type="compositionally biased region" description="Polar residues" evidence="26">
    <location>
        <begin position="542"/>
        <end position="554"/>
    </location>
</feature>
<accession>A0A8C0SIV5</accession>
<dbReference type="PANTHER" id="PTHR24025:SF10">
    <property type="entry name" value="DESMOGLEIN-4"/>
    <property type="match status" value="1"/>
</dbReference>
<feature type="compositionally biased region" description="Polar residues" evidence="26">
    <location>
        <begin position="1913"/>
        <end position="1924"/>
    </location>
</feature>
<keyword evidence="11" id="KW-0677">Repeat</keyword>
<feature type="region of interest" description="Disordered" evidence="26">
    <location>
        <begin position="1913"/>
        <end position="1940"/>
    </location>
</feature>
<dbReference type="GO" id="GO:0005737">
    <property type="term" value="C:cytoplasm"/>
    <property type="evidence" value="ECO:0007669"/>
    <property type="project" value="UniProtKB-SubCell"/>
</dbReference>
<feature type="domain" description="Cadherin" evidence="28">
    <location>
        <begin position="270"/>
        <end position="389"/>
    </location>
</feature>
<feature type="compositionally biased region" description="Gly residues" evidence="26">
    <location>
        <begin position="508"/>
        <end position="517"/>
    </location>
</feature>
<evidence type="ECO:0000256" key="12">
    <source>
        <dbReference type="ARBA" id="ARBA00022837"/>
    </source>
</evidence>
<evidence type="ECO:0000256" key="26">
    <source>
        <dbReference type="SAM" id="MobiDB-lite"/>
    </source>
</evidence>
<evidence type="ECO:0000256" key="5">
    <source>
        <dbReference type="ARBA" id="ARBA00022475"/>
    </source>
</evidence>
<keyword evidence="6" id="KW-0963">Cytoplasm</keyword>
<dbReference type="PROSITE" id="PS00232">
    <property type="entry name" value="CADHERIN_1"/>
    <property type="match status" value="3"/>
</dbReference>
<feature type="compositionally biased region" description="Low complexity" evidence="26">
    <location>
        <begin position="523"/>
        <end position="534"/>
    </location>
</feature>
<evidence type="ECO:0000256" key="1">
    <source>
        <dbReference type="ARBA" id="ARBA00004123"/>
    </source>
</evidence>
<dbReference type="PRINTS" id="PR00205">
    <property type="entry name" value="CADHERIN"/>
</dbReference>
<comment type="subunit">
    <text evidence="22">Binds to JUP/plakoglobin. Interacts with PKP2. Interacts with DSC3; there is evidence to suggest that the interaction promotes cell-cell adhesion of keratinocytes.</text>
</comment>
<name>A0A8C0SIV5_CANLF</name>
<comment type="subcellular location">
    <subcellularLocation>
        <location evidence="4">Cell junction</location>
        <location evidence="4">Desmosome</location>
    </subcellularLocation>
    <subcellularLocation>
        <location evidence="2 24">Cell membrane</location>
        <topology evidence="2 24">Single-pass type I membrane protein</topology>
    </subcellularLocation>
    <subcellularLocation>
        <location evidence="3">Cytoplasm</location>
    </subcellularLocation>
    <subcellularLocation>
        <location evidence="1">Nucleus</location>
    </subcellularLocation>
</comment>
<evidence type="ECO:0000256" key="18">
    <source>
        <dbReference type="ARBA" id="ARBA00023242"/>
    </source>
</evidence>
<dbReference type="InterPro" id="IPR000233">
    <property type="entry name" value="Cadherin_Y-type_LIR"/>
</dbReference>
<dbReference type="FunFam" id="4.10.900.10:FF:000003">
    <property type="entry name" value="Desmoglein 1"/>
    <property type="match status" value="2"/>
</dbReference>
<keyword evidence="8 24" id="KW-0812">Transmembrane</keyword>
<dbReference type="SMART" id="SM00112">
    <property type="entry name" value="CA"/>
    <property type="match status" value="8"/>
</dbReference>
<feature type="domain" description="Cadherin" evidence="28">
    <location>
        <begin position="158"/>
        <end position="269"/>
    </location>
</feature>
<evidence type="ECO:0000256" key="16">
    <source>
        <dbReference type="ARBA" id="ARBA00023136"/>
    </source>
</evidence>
<keyword evidence="10 27" id="KW-0732">Signal</keyword>
<keyword evidence="7" id="KW-0165">Cleavage on pair of basic residues</keyword>
<dbReference type="PANTHER" id="PTHR24025">
    <property type="entry name" value="DESMOGLEIN FAMILY MEMBER"/>
    <property type="match status" value="1"/>
</dbReference>
<evidence type="ECO:0000256" key="17">
    <source>
        <dbReference type="ARBA" id="ARBA00023180"/>
    </source>
</evidence>
<evidence type="ECO:0000256" key="7">
    <source>
        <dbReference type="ARBA" id="ARBA00022685"/>
    </source>
</evidence>
<evidence type="ECO:0000256" key="19">
    <source>
        <dbReference type="ARBA" id="ARBA00037034"/>
    </source>
</evidence>
<dbReference type="Pfam" id="PF00028">
    <property type="entry name" value="Cadherin"/>
    <property type="match status" value="7"/>
</dbReference>
<dbReference type="GO" id="GO:0005634">
    <property type="term" value="C:nucleus"/>
    <property type="evidence" value="ECO:0007669"/>
    <property type="project" value="UniProtKB-SubCell"/>
</dbReference>
<feature type="domain" description="Cadherin" evidence="28">
    <location>
        <begin position="386"/>
        <end position="483"/>
    </location>
</feature>
<feature type="compositionally biased region" description="Polar residues" evidence="26">
    <location>
        <begin position="1931"/>
        <end position="1940"/>
    </location>
</feature>
<evidence type="ECO:0000256" key="27">
    <source>
        <dbReference type="SAM" id="SignalP"/>
    </source>
</evidence>
<dbReference type="GO" id="GO:0030057">
    <property type="term" value="C:desmosome"/>
    <property type="evidence" value="ECO:0007669"/>
    <property type="project" value="UniProtKB-SubCell"/>
</dbReference>
<sequence length="1940" mass="213015">MDWHFLRTATVLLIFLVVVEINSEFRIQVRDYNTKNGTIKWHSIRRQKREWIKFAAACREGEDNSKRNPIAKIHSDCAANQQVTYRISGVGIDQPPYGIFIINQKTGEINITSIVDREITPFFIIYCRALNSLGQDLERPLELRVRVLDINDNPPVFSMSTFVGQIEENSNANTLVMRLNATDADEPNNLNSKIAFKIIRQEPSDSPMFIINRNTGEIRTMNNFLDREQYSQYSLAVRGSDRDGGADGMSAECECNIKILDVNDNIPYMEPSSHMVRIEENALSQNLVEIRVIDLDEEFSANWMAVIFFISGNEGGWFDIEMNERTNVGILKVIKPLDYEAVQNLQLSLGVRNKADFHHSIMSQYKVTATAISVTVLNVIEGSVFRPGSKTYVVRSDMGQNYKVGDFVATDLDTGLASTTVRYVMGNNPANLLNVDSKTGVITLRNKVTMEQYEMLNGKYQGTILSIDDALQRTCTGTINIDLQGSGWEKDSEKVTSSQNSGSSTGDSSGGTGGGGRENPSEGDTTTNTGGKTSTDYEDGETQTQSNNNHQELGSNNLSDNVHFGPAGIGLLIMGFLVLGLVPFLLMCCDCGGAPGAGAGFEPVPECSDGAIHSWAVEGPQPLPTDATTVCVPPIPSDNANLIECIDTSGVYTNEYGGREMQDLGGGERTTGFELTEGVKTSGVPEICQEYSGTLRRNSMRECREGGLNMNFMESYFCQKAYAYADEDEGRPSNDCLLIYDIEGVGSPAGSVGCCSFIGEDLDDSFLDTLGPKFKKLADISLGKEVEPDPSWPPESTEPICPQQGTEPIIGGHPPISPHFELKQCQPSRPAQEFGVGKQSHYRTSSFLCSESTRVITHALLKGHLEAHLAAELNSEPGGLGLKSHLTGVRVQERLEGMDWLLFRNICLLIILTVVLEVNSEFIVEVKELDIEKGTTKWQTVRRQKREWIKFAAACREGEDNSKRNPIARIRSDCEANQKITYRISGVGIDRPPYGVFTINPRTGEINITSVVDREITPLFLIYCRALNSRGEDLERPLELRVKVMDINDNPPVFTQNVYTASIEENSDANTLVVKLSATDADEDNHLNSKIAYKIISQEPAGAPMFILNRYTGEVRTMSSFLDREQHSMYNLLVRGSDRDGAIDGLSSECDCRIKVLDVNDNFPTLEKTSYSASIEENCLSSELIRLQAIDLDEEGTDNWLAKYLILSGNDGNWFDIQTDPRTNEGILKVIKMLDYEQMPNIHLGIGVKNQAEFHHSVASRFQMHSTPVRIQVVNVKEGPAFHPNSMIFSIREGIRGNSLLNYVLGTYTAIDLDTGNPATNVRYVIGHDAGSWLKVDSRTGEIKFSREFDKKSKYITNGIYTAEILAVDDGSGKTATGTICIEVPDVNDYCPVVFAESEYICIDSPSILISARDISDHSYGSPYTFCVVDQPPGTADLWDIKPKNATFAILTAKRRLSPMLYQIPIIVKDSYNRACELPQIVVLEACDCDNDHICLYFSTTGINTGDGSSVTSDIYGSVTDDQLGSSNVGLGPTGIGMMALGLLLLLLSPLLLLMCCCKRRQPEGLGTRFAPVPEGGDGVMQSWRIEGAHPEDRDVSNICVPMTASNTQDRIDSSEIYTNTYAGGGTVEGGVSGVELNTGLGTAAGLAIEDAAGARRRRSSTIGTQWEYADMGLNMAFLDSYFSEKAYVYADEDEGRPANDCLLIYDHEGVGSPVGSIGCCSWIVDDLDESCMETLDPKFRTLAEICLDTEIEPFPSQQACIPISTDLPLLGPNYFVNDSSGMTLSEAEFQAEMAIPEPIIHGDIVVTETYSTADQCMQPTTIVIDPQLAPNVVVTETVMAPVYDVQGNICVPAELANAHNVIYTERVLSSPGMPDVNSSTMTDGCMGPVMSGGILVGPEIQVTQMVSPNVHISQTTGSTSPMTSRHRVTRYSNIHYSQQ</sequence>
<dbReference type="Gene3D" id="2.60.40.60">
    <property type="entry name" value="Cadherins"/>
    <property type="match status" value="9"/>
</dbReference>
<evidence type="ECO:0000256" key="4">
    <source>
        <dbReference type="ARBA" id="ARBA00004568"/>
    </source>
</evidence>
<evidence type="ECO:0000256" key="13">
    <source>
        <dbReference type="ARBA" id="ARBA00022889"/>
    </source>
</evidence>
<dbReference type="InterPro" id="IPR050971">
    <property type="entry name" value="Cadherin-domain_protein"/>
</dbReference>
<keyword evidence="13 24" id="KW-0130">Cell adhesion</keyword>
<evidence type="ECO:0000256" key="14">
    <source>
        <dbReference type="ARBA" id="ARBA00022949"/>
    </source>
</evidence>
<protein>
    <recommendedName>
        <fullName evidence="20">Desmoglein-1</fullName>
    </recommendedName>
    <alternativeName>
        <fullName evidence="21">Desmosomal glycoprotein 1</fullName>
    </alternativeName>
</protein>
<keyword evidence="14" id="KW-0965">Cell junction</keyword>
<dbReference type="CDD" id="cd11304">
    <property type="entry name" value="Cadherin_repeat"/>
    <property type="match status" value="8"/>
</dbReference>
<feature type="signal peptide" evidence="27">
    <location>
        <begin position="1"/>
        <end position="21"/>
    </location>
</feature>
<dbReference type="SUPFAM" id="SSF49313">
    <property type="entry name" value="Cadherin-like"/>
    <property type="match status" value="9"/>
</dbReference>
<comment type="function">
    <text evidence="19">Component of intercellular desmosome junctions. Involved in the interaction of plaque proteins and intermediate filaments mediating cell-cell adhesion.</text>
</comment>
<evidence type="ECO:0000256" key="15">
    <source>
        <dbReference type="ARBA" id="ARBA00022989"/>
    </source>
</evidence>
<keyword evidence="5" id="KW-1003">Cell membrane</keyword>
<dbReference type="GO" id="GO:0005509">
    <property type="term" value="F:calcium ion binding"/>
    <property type="evidence" value="ECO:0007669"/>
    <property type="project" value="UniProtKB-UniRule"/>
</dbReference>
<feature type="domain" description="Cadherin" evidence="28">
    <location>
        <begin position="1167"/>
        <end position="1282"/>
    </location>
</feature>
<dbReference type="InterPro" id="IPR020894">
    <property type="entry name" value="Cadherin_CS"/>
</dbReference>
<dbReference type="GO" id="GO:0007156">
    <property type="term" value="P:homophilic cell adhesion via plasma membrane adhesion molecules"/>
    <property type="evidence" value="ECO:0007669"/>
    <property type="project" value="InterPro"/>
</dbReference>
<dbReference type="FunFam" id="2.60.40.60:FF:000068">
    <property type="entry name" value="Desmoglein 1"/>
    <property type="match status" value="2"/>
</dbReference>
<dbReference type="GO" id="GO:0005886">
    <property type="term" value="C:plasma membrane"/>
    <property type="evidence" value="ECO:0007669"/>
    <property type="project" value="UniProtKB-SubCell"/>
</dbReference>
<feature type="domain" description="Cadherin" evidence="28">
    <location>
        <begin position="70"/>
        <end position="157"/>
    </location>
</feature>
<keyword evidence="16" id="KW-0472">Membrane</keyword>
<evidence type="ECO:0000256" key="23">
    <source>
        <dbReference type="PROSITE-ProRule" id="PRU00043"/>
    </source>
</evidence>
<organism evidence="29 30">
    <name type="scientific">Canis lupus familiaris</name>
    <name type="common">Dog</name>
    <name type="synonym">Canis familiaris</name>
    <dbReference type="NCBI Taxonomy" id="9615"/>
    <lineage>
        <taxon>Eukaryota</taxon>
        <taxon>Metazoa</taxon>
        <taxon>Chordata</taxon>
        <taxon>Craniata</taxon>
        <taxon>Vertebrata</taxon>
        <taxon>Euteleostomi</taxon>
        <taxon>Mammalia</taxon>
        <taxon>Eutheria</taxon>
        <taxon>Laurasiatheria</taxon>
        <taxon>Carnivora</taxon>
        <taxon>Caniformia</taxon>
        <taxon>Canidae</taxon>
        <taxon>Canis</taxon>
    </lineage>
</organism>
<dbReference type="PRINTS" id="PR01819">
    <property type="entry name" value="DESMOGLEIN"/>
</dbReference>
<evidence type="ECO:0000256" key="10">
    <source>
        <dbReference type="ARBA" id="ARBA00022729"/>
    </source>
</evidence>
<dbReference type="Proteomes" id="UP000694542">
    <property type="component" value="Chromosome 7"/>
</dbReference>
<feature type="domain" description="Cadherin" evidence="28">
    <location>
        <begin position="1283"/>
        <end position="1394"/>
    </location>
</feature>
<dbReference type="FunFam" id="2.60.40.60:FF:000238">
    <property type="entry name" value="Desmoglein 1"/>
    <property type="match status" value="1"/>
</dbReference>
<evidence type="ECO:0000256" key="6">
    <source>
        <dbReference type="ARBA" id="ARBA00022490"/>
    </source>
</evidence>
<dbReference type="FunFam" id="2.60.40.60:FF:000074">
    <property type="entry name" value="Desmoglein 4"/>
    <property type="match status" value="1"/>
</dbReference>
<dbReference type="PRINTS" id="PR01818">
    <property type="entry name" value="DESMOCADHERN"/>
</dbReference>
<evidence type="ECO:0000256" key="21">
    <source>
        <dbReference type="ARBA" id="ARBA00076681"/>
    </source>
</evidence>
<keyword evidence="17" id="KW-0325">Glycoprotein</keyword>
<dbReference type="Pfam" id="PF01049">
    <property type="entry name" value="CADH_Y-type_LIR"/>
    <property type="match status" value="2"/>
</dbReference>
<evidence type="ECO:0000256" key="22">
    <source>
        <dbReference type="ARBA" id="ARBA00093564"/>
    </source>
</evidence>
<dbReference type="InterPro" id="IPR015919">
    <property type="entry name" value="Cadherin-like_sf"/>
</dbReference>
<evidence type="ECO:0000256" key="3">
    <source>
        <dbReference type="ARBA" id="ARBA00004496"/>
    </source>
</evidence>
<dbReference type="FunFam" id="2.60.40.60:FF:000011">
    <property type="entry name" value="Cadherin 1"/>
    <property type="match status" value="2"/>
</dbReference>
<keyword evidence="15" id="KW-1133">Transmembrane helix</keyword>
<keyword evidence="12 23" id="KW-0106">Calcium</keyword>
<evidence type="ECO:0000256" key="2">
    <source>
        <dbReference type="ARBA" id="ARBA00004251"/>
    </source>
</evidence>
<feature type="chain" id="PRO_5034632629" description="Desmoglein-1" evidence="27">
    <location>
        <begin position="22"/>
        <end position="1940"/>
    </location>
</feature>
<evidence type="ECO:0000256" key="24">
    <source>
        <dbReference type="RuleBase" id="RU003318"/>
    </source>
</evidence>
<dbReference type="FunFam" id="2.60.40.60:FF:000031">
    <property type="entry name" value="Cadherin 3"/>
    <property type="match status" value="1"/>
</dbReference>
<feature type="compositionally biased region" description="Low complexity" evidence="26">
    <location>
        <begin position="496"/>
        <end position="507"/>
    </location>
</feature>
<dbReference type="InterPro" id="IPR002126">
    <property type="entry name" value="Cadherin-like_dom"/>
</dbReference>